<gene>
    <name evidence="1" type="ORF">ZT1E4_G1288</name>
</gene>
<dbReference type="EMBL" id="LT854253">
    <property type="protein sequence ID" value="SMR42510.1"/>
    <property type="molecule type" value="Genomic_DNA"/>
</dbReference>
<organism evidence="1 2">
    <name type="scientific">Zymoseptoria tritici ST99CH_1E4</name>
    <dbReference type="NCBI Taxonomy" id="1276532"/>
    <lineage>
        <taxon>Eukaryota</taxon>
        <taxon>Fungi</taxon>
        <taxon>Dikarya</taxon>
        <taxon>Ascomycota</taxon>
        <taxon>Pezizomycotina</taxon>
        <taxon>Dothideomycetes</taxon>
        <taxon>Dothideomycetidae</taxon>
        <taxon>Mycosphaerellales</taxon>
        <taxon>Mycosphaerellaceae</taxon>
        <taxon>Zymoseptoria</taxon>
    </lineage>
</organism>
<evidence type="ECO:0000313" key="2">
    <source>
        <dbReference type="Proteomes" id="UP000245764"/>
    </source>
</evidence>
<dbReference type="Proteomes" id="UP000245764">
    <property type="component" value="Chromosome 1"/>
</dbReference>
<dbReference type="AlphaFoldDB" id="A0A2H1FMG2"/>
<sequence>MAYRDGSLQVSKSYDGNADRSLAELEPEDCRHFCFKDCAVYLVAKVGRCGYGIEQLYDKLYRRWYPTRAEDTDISHESFFCFLMKFQARTDSGPASVKEILDFHEALCSTLDEEIPKLPDEVPRRNQFCTAESQLHLPPAQYKLRPTFRQCVIIVRMEYEEHSIDGSPLSDRGVVIAWRQEDDAVRHECVPDMERGISREEVDGLGSTQAAFRCSLDEAMRIVVFTDPERRTMKREWHGFYREWLGESETVFVEPCRCSGCMPHLYPVVMRLRGP</sequence>
<name>A0A2H1FMG2_ZYMTR</name>
<accession>A0A2H1FMG2</accession>
<protein>
    <submittedName>
        <fullName evidence="1">Uncharacterized protein</fullName>
    </submittedName>
</protein>
<evidence type="ECO:0000313" key="1">
    <source>
        <dbReference type="EMBL" id="SMR42510.1"/>
    </source>
</evidence>
<proteinExistence type="predicted"/>
<reference evidence="2" key="1">
    <citation type="submission" date="2017-05" db="EMBL/GenBank/DDBJ databases">
        <authorList>
            <person name="Song R."/>
            <person name="Chenine A.L."/>
            <person name="Ruprecht R.M."/>
        </authorList>
    </citation>
    <scope>NUCLEOTIDE SEQUENCE [LARGE SCALE GENOMIC DNA]</scope>
</reference>